<feature type="region of interest" description="Disordered" evidence="1">
    <location>
        <begin position="120"/>
        <end position="142"/>
    </location>
</feature>
<evidence type="ECO:0000256" key="1">
    <source>
        <dbReference type="SAM" id="MobiDB-lite"/>
    </source>
</evidence>
<evidence type="ECO:0000313" key="3">
    <source>
        <dbReference type="Proteomes" id="UP001162131"/>
    </source>
</evidence>
<accession>A0AAU9J224</accession>
<comment type="caution">
    <text evidence="2">The sequence shown here is derived from an EMBL/GenBank/DDBJ whole genome shotgun (WGS) entry which is preliminary data.</text>
</comment>
<gene>
    <name evidence="2" type="ORF">BSTOLATCC_MIC28520</name>
</gene>
<reference evidence="2" key="1">
    <citation type="submission" date="2021-09" db="EMBL/GenBank/DDBJ databases">
        <authorList>
            <consortium name="AG Swart"/>
            <person name="Singh M."/>
            <person name="Singh A."/>
            <person name="Seah K."/>
            <person name="Emmerich C."/>
        </authorList>
    </citation>
    <scope>NUCLEOTIDE SEQUENCE</scope>
    <source>
        <strain evidence="2">ATCC30299</strain>
    </source>
</reference>
<feature type="compositionally biased region" description="Acidic residues" evidence="1">
    <location>
        <begin position="121"/>
        <end position="131"/>
    </location>
</feature>
<evidence type="ECO:0000313" key="2">
    <source>
        <dbReference type="EMBL" id="CAG9321233.1"/>
    </source>
</evidence>
<proteinExistence type="predicted"/>
<dbReference type="Proteomes" id="UP001162131">
    <property type="component" value="Unassembled WGS sequence"/>
</dbReference>
<dbReference type="EMBL" id="CAJZBQ010000028">
    <property type="protein sequence ID" value="CAG9321233.1"/>
    <property type="molecule type" value="Genomic_DNA"/>
</dbReference>
<name>A0AAU9J224_9CILI</name>
<organism evidence="2 3">
    <name type="scientific">Blepharisma stoltei</name>
    <dbReference type="NCBI Taxonomy" id="1481888"/>
    <lineage>
        <taxon>Eukaryota</taxon>
        <taxon>Sar</taxon>
        <taxon>Alveolata</taxon>
        <taxon>Ciliophora</taxon>
        <taxon>Postciliodesmatophora</taxon>
        <taxon>Heterotrichea</taxon>
        <taxon>Heterotrichida</taxon>
        <taxon>Blepharismidae</taxon>
        <taxon>Blepharisma</taxon>
    </lineage>
</organism>
<feature type="region of interest" description="Disordered" evidence="1">
    <location>
        <begin position="513"/>
        <end position="568"/>
    </location>
</feature>
<feature type="compositionally biased region" description="Polar residues" evidence="1">
    <location>
        <begin position="513"/>
        <end position="524"/>
    </location>
</feature>
<dbReference type="AlphaFoldDB" id="A0AAU9J224"/>
<feature type="compositionally biased region" description="Polar residues" evidence="1">
    <location>
        <begin position="557"/>
        <end position="568"/>
    </location>
</feature>
<sequence length="568" mass="66292">MAEYSPQDWENIPAIIPSSFAHLARQVGSIQDWVKVKESEESIASICFKIQNLEKLLRANTEQTSDQIKDMVGTVEKKLKIVKQDVEKLKEKPKIQEAVMQTEITSKDFEQNPDIVISEHSEDEDEIFTENDENKSKNEAPKSLLSKLTFGEEKKLEKVETDMKKPRMYSLDLIKKLIYKYLNRSILKIRVGRQEKIVKELNDNQEEIYEKIDTTVHDFGLEIQRAYEKIDFYKDSLDKICREVEEKLLYINRWSVKVEEKFSEYQKGQDELKIKNQELLEDYDVIKQFNKKIEEKLTESVKDLKSHTKKKIEALGKTLRKENTKIAEIIDEKLKEITTKIDQDRVEVTGEFSIKINEIVEKHSIELKEATAEIEQQIFDYKKIQESDLEKFIESFTDEKTENHENFRRIHLEIKKMRTDFDRWVANVMEPAHVSEARIFAIEARVKEEEMARLENLHFVNDIIKKLIFSFEQAQMNVLAPALRPPSRNDSDANVSLLMKRLAFLKKVIQFNGEPSTQSNSKPTLPSRKPGTGKDRLSFSAMDDTSFITDKAPPRGSYTSSPMRMSTS</sequence>
<keyword evidence="3" id="KW-1185">Reference proteome</keyword>
<protein>
    <submittedName>
        <fullName evidence="2">Uncharacterized protein</fullName>
    </submittedName>
</protein>